<dbReference type="PROSITE" id="PS50005">
    <property type="entry name" value="TPR"/>
    <property type="match status" value="1"/>
</dbReference>
<evidence type="ECO:0000313" key="3">
    <source>
        <dbReference type="Proteomes" id="UP000757461"/>
    </source>
</evidence>
<dbReference type="InterPro" id="IPR019734">
    <property type="entry name" value="TPR_rpt"/>
</dbReference>
<keyword evidence="1" id="KW-0802">TPR repeat</keyword>
<dbReference type="Proteomes" id="UP000757461">
    <property type="component" value="Unassembled WGS sequence"/>
</dbReference>
<dbReference type="SUPFAM" id="SSF48452">
    <property type="entry name" value="TPR-like"/>
    <property type="match status" value="1"/>
</dbReference>
<dbReference type="Pfam" id="PF14559">
    <property type="entry name" value="TPR_19"/>
    <property type="match status" value="1"/>
</dbReference>
<proteinExistence type="predicted"/>
<reference evidence="2" key="1">
    <citation type="submission" date="2020-04" db="EMBL/GenBank/DDBJ databases">
        <title>Deep metagenomics examines the oral microbiome during advanced dental caries in children, revealing novel taxa and co-occurrences with host molecules.</title>
        <authorList>
            <person name="Baker J.L."/>
            <person name="Morton J.T."/>
            <person name="Dinis M."/>
            <person name="Alvarez R."/>
            <person name="Tran N.C."/>
            <person name="Knight R."/>
            <person name="Edlund A."/>
        </authorList>
    </citation>
    <scope>NUCLEOTIDE SEQUENCE</scope>
    <source>
        <strain evidence="2">JCVI_25_bin.9</strain>
    </source>
</reference>
<dbReference type="Gene3D" id="1.25.40.10">
    <property type="entry name" value="Tetratricopeptide repeat domain"/>
    <property type="match status" value="1"/>
</dbReference>
<dbReference type="AlphaFoldDB" id="A0A930HWE0"/>
<evidence type="ECO:0000256" key="1">
    <source>
        <dbReference type="PROSITE-ProRule" id="PRU00339"/>
    </source>
</evidence>
<sequence>MNVDEILSSAINNLMDKRLDVAIELLEQLYVQRPTLIGHSELEAVKNDYQLMVDYMERGFTDDKRASLYLSLLQRLYRVAADLEISWRCKNVIVYVDAFRISDHLNTSHDFIRSVLESFVSDVAMLSLLPEAERTEKAKDLYDRHQVFVNRLFNTLWTSCQWSDDDCAFYTELMLSPMVDVVDQQLLVSAVTLGAMNQFDINKFKALTTVYQQSTDERVRQRALVGWVLSVFEGMDIFPEQDEIIRKLCENKDTIRELYTLQIQFFYSQDTEKDNEKLQRDIMPYLVDGSNITIGRLGIVEKEEDSLENILNQDAEDKRMEQMEEKVRKMMEMQKQGSDIYFGGFRQMKRFPFFNDLANWFTPFYIDHPALRTTIERIGQPNILQTITNQGNFCESDKYSLAFAMESIINQIPGNIKEMMGSESAFDPMGTTLDKSNPTYICRAYIQDLYRFFRLYRSSNELINPFIDNHKSSFVADTFFFVYKSFIGTGLDEYKMRLALYLYKHKNMDKLVELMSTFHVEDANYNILMGYINLYFGKPDVAYQIFNMVLQEDTENQWALKGMARAAMDCEDYDTAEHTYSQLLRLEPDNINYAVKRCVTLLKTERYAEAREELFRLDYQYPDNMNVKRVFAWTMLLDKSLDKASQLYDLILSDAPMAEDYLNSGYCWWAKGNIGQAKNSFQAWITMTKGNKDRLLEEIRNDQKVLDLYGITEIDCLLMVNLIK</sequence>
<organism evidence="2 3">
    <name type="scientific">Prevotella histicola</name>
    <dbReference type="NCBI Taxonomy" id="470565"/>
    <lineage>
        <taxon>Bacteria</taxon>
        <taxon>Pseudomonadati</taxon>
        <taxon>Bacteroidota</taxon>
        <taxon>Bacteroidia</taxon>
        <taxon>Bacteroidales</taxon>
        <taxon>Prevotellaceae</taxon>
        <taxon>Prevotella</taxon>
    </lineage>
</organism>
<dbReference type="InterPro" id="IPR011990">
    <property type="entry name" value="TPR-like_helical_dom_sf"/>
</dbReference>
<accession>A0A930HWE0</accession>
<gene>
    <name evidence="2" type="ORF">HXN33_00605</name>
</gene>
<feature type="repeat" description="TPR" evidence="1">
    <location>
        <begin position="557"/>
        <end position="590"/>
    </location>
</feature>
<comment type="caution">
    <text evidence="2">The sequence shown here is derived from an EMBL/GenBank/DDBJ whole genome shotgun (WGS) entry which is preliminary data.</text>
</comment>
<name>A0A930HWE0_9BACT</name>
<protein>
    <submittedName>
        <fullName evidence="2">Tetratricopeptide repeat protein</fullName>
    </submittedName>
</protein>
<evidence type="ECO:0000313" key="2">
    <source>
        <dbReference type="EMBL" id="MBF1414052.1"/>
    </source>
</evidence>
<dbReference type="EMBL" id="JABZSQ010000004">
    <property type="protein sequence ID" value="MBF1414052.1"/>
    <property type="molecule type" value="Genomic_DNA"/>
</dbReference>